<dbReference type="GO" id="GO:0050661">
    <property type="term" value="F:NADP binding"/>
    <property type="evidence" value="ECO:0007669"/>
    <property type="project" value="InterPro"/>
</dbReference>
<feature type="domain" description="Glutamyl-tRNA reductase N-terminal" evidence="6">
    <location>
        <begin position="42"/>
        <end position="144"/>
    </location>
</feature>
<evidence type="ECO:0000256" key="1">
    <source>
        <dbReference type="ARBA" id="ARBA00022857"/>
    </source>
</evidence>
<comment type="function">
    <text evidence="4">Catalyzes the NADPH-dependent reduction of glutamyl-tRNA(Glu) to glutamate 1-semialdehyde (GSA).</text>
</comment>
<evidence type="ECO:0000259" key="5">
    <source>
        <dbReference type="Pfam" id="PF01488"/>
    </source>
</evidence>
<evidence type="ECO:0000256" key="2">
    <source>
        <dbReference type="ARBA" id="ARBA00023002"/>
    </source>
</evidence>
<proteinExistence type="inferred from homology"/>
<comment type="miscellaneous">
    <text evidence="4">During catalysis, the active site Cys acts as a nucleophile attacking the alpha-carbonyl group of tRNA-bound glutamate with the formation of a thioester intermediate between enzyme and glutamate, and the concomitant release of tRNA(Glu). The thioester intermediate is finally reduced by direct hydride transfer from NADPH, to form the product GSA.</text>
</comment>
<dbReference type="PANTHER" id="PTHR43013:SF1">
    <property type="entry name" value="GLUTAMYL-TRNA REDUCTASE"/>
    <property type="match status" value="1"/>
</dbReference>
<keyword evidence="3 4" id="KW-0627">Porphyrin biosynthesis</keyword>
<feature type="binding site" evidence="4">
    <location>
        <position position="98"/>
    </location>
    <ligand>
        <name>substrate</name>
    </ligand>
</feature>
<keyword evidence="2 4" id="KW-0560">Oxidoreductase</keyword>
<sequence>MFQITGLDFTVSPELFASLQNRGIELNLSAGRRLMHRLRFPFVLIVTCDRAEVVAEGHVPPETLERALQLNPLSVSHCRYSFEDDGTHLFLLSSGIISPLFGEDTIQGQLREGAEAAALIGSSSSHLDKLFNMSVAFSKRIHTQYKVRVFDKTVIEEVKRQCEGKRDVLVIGSGMLARETASCLVQNHTVKMTLRDVNKTFLIPPSVIPVPYERRVEEAGNADVIISASSGLYHTLTLEDLEKLDGKLIFDLSSPPDIPDASGVIRIADLEVEEPEKERMISIVEKEAREEVASYHSWLEKASSMDDITATAEDVAYETLRRLSSVISSLQLDDKKENGLRLSIVDSVRKSYIAKVLQKRKG</sequence>
<dbReference type="SUPFAM" id="SSF69742">
    <property type="entry name" value="Glutamyl tRNA-reductase catalytic, N-terminal domain"/>
    <property type="match status" value="1"/>
</dbReference>
<dbReference type="Pfam" id="PF01488">
    <property type="entry name" value="Shikimate_DH"/>
    <property type="match status" value="1"/>
</dbReference>
<dbReference type="InterPro" id="IPR000343">
    <property type="entry name" value="4pyrrol_synth_GluRdtase"/>
</dbReference>
<evidence type="ECO:0000256" key="3">
    <source>
        <dbReference type="ARBA" id="ARBA00023244"/>
    </source>
</evidence>
<reference evidence="7" key="2">
    <citation type="journal article" date="2021" name="PeerJ">
        <title>Extensive microbial diversity within the chicken gut microbiome revealed by metagenomics and culture.</title>
        <authorList>
            <person name="Gilroy R."/>
            <person name="Ravi A."/>
            <person name="Getino M."/>
            <person name="Pursley I."/>
            <person name="Horton D.L."/>
            <person name="Alikhan N.F."/>
            <person name="Baker D."/>
            <person name="Gharbi K."/>
            <person name="Hall N."/>
            <person name="Watson M."/>
            <person name="Adriaenssens E.M."/>
            <person name="Foster-Nyarko E."/>
            <person name="Jarju S."/>
            <person name="Secka A."/>
            <person name="Antonio M."/>
            <person name="Oren A."/>
            <person name="Chaudhuri R.R."/>
            <person name="La Ragione R."/>
            <person name="Hildebrand F."/>
            <person name="Pallen M.J."/>
        </authorList>
    </citation>
    <scope>NUCLEOTIDE SEQUENCE</scope>
    <source>
        <strain evidence="7">7293</strain>
    </source>
</reference>
<dbReference type="InterPro" id="IPR036343">
    <property type="entry name" value="GluRdtase_N_sf"/>
</dbReference>
<dbReference type="GO" id="GO:0008883">
    <property type="term" value="F:glutamyl-tRNA reductase activity"/>
    <property type="evidence" value="ECO:0007669"/>
    <property type="project" value="UniProtKB-UniRule"/>
</dbReference>
<evidence type="ECO:0000313" key="7">
    <source>
        <dbReference type="EMBL" id="MBO8436596.1"/>
    </source>
</evidence>
<keyword evidence="1 4" id="KW-0521">NADP</keyword>
<dbReference type="PANTHER" id="PTHR43013">
    <property type="entry name" value="GLUTAMYL-TRNA REDUCTASE"/>
    <property type="match status" value="1"/>
</dbReference>
<dbReference type="InterPro" id="IPR015895">
    <property type="entry name" value="4pyrrol_synth_GluRdtase_N"/>
</dbReference>
<feature type="active site" description="Nucleophile" evidence="4">
    <location>
        <position position="48"/>
    </location>
</feature>
<dbReference type="InterPro" id="IPR036291">
    <property type="entry name" value="NAD(P)-bd_dom_sf"/>
</dbReference>
<dbReference type="EMBL" id="JADIMT010000072">
    <property type="protein sequence ID" value="MBO8436596.1"/>
    <property type="molecule type" value="Genomic_DNA"/>
</dbReference>
<evidence type="ECO:0000259" key="6">
    <source>
        <dbReference type="Pfam" id="PF05201"/>
    </source>
</evidence>
<protein>
    <recommendedName>
        <fullName evidence="4">Glutamyl-tRNA reductase</fullName>
        <shortName evidence="4">GluTR</shortName>
        <ecNumber evidence="4">1.2.1.70</ecNumber>
    </recommendedName>
</protein>
<dbReference type="InterPro" id="IPR006151">
    <property type="entry name" value="Shikm_DH/Glu-tRNA_Rdtase"/>
</dbReference>
<comment type="subunit">
    <text evidence="4">Homodimer.</text>
</comment>
<feature type="binding site" evidence="4">
    <location>
        <position position="109"/>
    </location>
    <ligand>
        <name>substrate</name>
    </ligand>
</feature>
<dbReference type="HAMAP" id="MF_00087">
    <property type="entry name" value="Glu_tRNA_reductase"/>
    <property type="match status" value="1"/>
</dbReference>
<comment type="catalytic activity">
    <reaction evidence="4">
        <text>(S)-4-amino-5-oxopentanoate + tRNA(Glu) + NADP(+) = L-glutamyl-tRNA(Glu) + NADPH + H(+)</text>
        <dbReference type="Rhea" id="RHEA:12344"/>
        <dbReference type="Rhea" id="RHEA-COMP:9663"/>
        <dbReference type="Rhea" id="RHEA-COMP:9680"/>
        <dbReference type="ChEBI" id="CHEBI:15378"/>
        <dbReference type="ChEBI" id="CHEBI:57501"/>
        <dbReference type="ChEBI" id="CHEBI:57783"/>
        <dbReference type="ChEBI" id="CHEBI:58349"/>
        <dbReference type="ChEBI" id="CHEBI:78442"/>
        <dbReference type="ChEBI" id="CHEBI:78520"/>
        <dbReference type="EC" id="1.2.1.70"/>
    </reaction>
</comment>
<evidence type="ECO:0000256" key="4">
    <source>
        <dbReference type="HAMAP-Rule" id="MF_00087"/>
    </source>
</evidence>
<feature type="site" description="Important for activity" evidence="4">
    <location>
        <position position="88"/>
    </location>
</feature>
<name>A0A9D9H504_9SPIO</name>
<accession>A0A9D9H504</accession>
<dbReference type="Gene3D" id="3.40.50.720">
    <property type="entry name" value="NAD(P)-binding Rossmann-like Domain"/>
    <property type="match status" value="1"/>
</dbReference>
<comment type="domain">
    <text evidence="4">Possesses an unusual extended V-shaped dimeric structure with each monomer consisting of three distinct domains arranged along a curved 'spinal' alpha-helix. The N-terminal catalytic domain specifically recognizes the glutamate moiety of the substrate. The second domain is the NADPH-binding domain, and the third C-terminal domain is responsible for dimerization.</text>
</comment>
<gene>
    <name evidence="4" type="primary">hemA</name>
    <name evidence="7" type="ORF">IAA97_06415</name>
</gene>
<dbReference type="AlphaFoldDB" id="A0A9D9H504"/>
<organism evidence="7 8">
    <name type="scientific">Candidatus Ornithospirochaeta stercoripullorum</name>
    <dbReference type="NCBI Taxonomy" id="2840899"/>
    <lineage>
        <taxon>Bacteria</taxon>
        <taxon>Pseudomonadati</taxon>
        <taxon>Spirochaetota</taxon>
        <taxon>Spirochaetia</taxon>
        <taxon>Spirochaetales</taxon>
        <taxon>Spirochaetaceae</taxon>
        <taxon>Spirochaetaceae incertae sedis</taxon>
        <taxon>Candidatus Ornithospirochaeta</taxon>
    </lineage>
</organism>
<dbReference type="Gene3D" id="3.30.460.30">
    <property type="entry name" value="Glutamyl-tRNA reductase, N-terminal domain"/>
    <property type="match status" value="1"/>
</dbReference>
<dbReference type="EC" id="1.2.1.70" evidence="4"/>
<comment type="caution">
    <text evidence="7">The sequence shown here is derived from an EMBL/GenBank/DDBJ whole genome shotgun (WGS) entry which is preliminary data.</text>
</comment>
<comment type="pathway">
    <text evidence="4">Porphyrin-containing compound metabolism; protoporphyrin-IX biosynthesis; 5-aminolevulinate from L-glutamyl-tRNA(Glu): step 1/2.</text>
</comment>
<comment type="caution">
    <text evidence="4">Lacks conserved residue(s) required for the propagation of feature annotation.</text>
</comment>
<dbReference type="GO" id="GO:0019353">
    <property type="term" value="P:protoporphyrinogen IX biosynthetic process from glutamate"/>
    <property type="evidence" value="ECO:0007669"/>
    <property type="project" value="TreeGrafter"/>
</dbReference>
<feature type="binding site" evidence="4">
    <location>
        <begin position="172"/>
        <end position="177"/>
    </location>
    <ligand>
        <name>NADP(+)</name>
        <dbReference type="ChEBI" id="CHEBI:58349"/>
    </ligand>
</feature>
<dbReference type="Proteomes" id="UP000823615">
    <property type="component" value="Unassembled WGS sequence"/>
</dbReference>
<dbReference type="Pfam" id="PF05201">
    <property type="entry name" value="GlutR_N"/>
    <property type="match status" value="1"/>
</dbReference>
<feature type="domain" description="Quinate/shikimate 5-dehydrogenase/glutamyl-tRNA reductase" evidence="5">
    <location>
        <begin position="165"/>
        <end position="261"/>
    </location>
</feature>
<dbReference type="SUPFAM" id="SSF51735">
    <property type="entry name" value="NAD(P)-binding Rossmann-fold domains"/>
    <property type="match status" value="1"/>
</dbReference>
<evidence type="ECO:0000313" key="8">
    <source>
        <dbReference type="Proteomes" id="UP000823615"/>
    </source>
</evidence>
<feature type="binding site" evidence="4">
    <location>
        <begin position="47"/>
        <end position="50"/>
    </location>
    <ligand>
        <name>substrate</name>
    </ligand>
</feature>
<reference evidence="7" key="1">
    <citation type="submission" date="2020-10" db="EMBL/GenBank/DDBJ databases">
        <authorList>
            <person name="Gilroy R."/>
        </authorList>
    </citation>
    <scope>NUCLEOTIDE SEQUENCE</scope>
    <source>
        <strain evidence="7">7293</strain>
    </source>
</reference>
<comment type="similarity">
    <text evidence="4">Belongs to the glutamyl-tRNA reductase family.</text>
</comment>